<sequence>MLDYLKSFHNINTYLILSIILLFLVLALDYL</sequence>
<protein>
    <submittedName>
        <fullName evidence="2">Uncharacterized protein</fullName>
    </submittedName>
</protein>
<organism evidence="2 3">
    <name type="scientific">Acinetobacter bereziniae LMG 1003 = CIP 70.12</name>
    <dbReference type="NCBI Taxonomy" id="981324"/>
    <lineage>
        <taxon>Bacteria</taxon>
        <taxon>Pseudomonadati</taxon>
        <taxon>Pseudomonadota</taxon>
        <taxon>Gammaproteobacteria</taxon>
        <taxon>Moraxellales</taxon>
        <taxon>Moraxellaceae</taxon>
        <taxon>Acinetobacter</taxon>
    </lineage>
</organism>
<dbReference type="AlphaFoldDB" id="N9EV99"/>
<dbReference type="HOGENOM" id="CLU_3394602_0_0_6"/>
<proteinExistence type="predicted"/>
<feature type="transmembrane region" description="Helical" evidence="1">
    <location>
        <begin position="12"/>
        <end position="30"/>
    </location>
</feature>
<keyword evidence="1" id="KW-1133">Transmembrane helix</keyword>
<keyword evidence="1" id="KW-0472">Membrane</keyword>
<name>N9EV99_ACIBZ</name>
<keyword evidence="3" id="KW-1185">Reference proteome</keyword>
<dbReference type="Proteomes" id="UP000013251">
    <property type="component" value="Unassembled WGS sequence"/>
</dbReference>
<keyword evidence="1" id="KW-0812">Transmembrane</keyword>
<evidence type="ECO:0000313" key="3">
    <source>
        <dbReference type="Proteomes" id="UP000013251"/>
    </source>
</evidence>
<comment type="caution">
    <text evidence="2">The sequence shown here is derived from an EMBL/GenBank/DDBJ whole genome shotgun (WGS) entry which is preliminary data.</text>
</comment>
<accession>N9EV99</accession>
<reference evidence="2 3" key="1">
    <citation type="submission" date="2013-02" db="EMBL/GenBank/DDBJ databases">
        <title>The Genome Sequence of Acinetobacter bereziniae CIP 70.12.</title>
        <authorList>
            <consortium name="The Broad Institute Genome Sequencing Platform"/>
            <consortium name="The Broad Institute Genome Sequencing Center for Infectious Disease"/>
            <person name="Cerqueira G."/>
            <person name="Feldgarden M."/>
            <person name="Courvalin P."/>
            <person name="Perichon B."/>
            <person name="Grillot-Courvalin C."/>
            <person name="Clermont D."/>
            <person name="Rocha E."/>
            <person name="Yoon E.-J."/>
            <person name="Nemec A."/>
            <person name="Walker B."/>
            <person name="Young S.K."/>
            <person name="Zeng Q."/>
            <person name="Gargeya S."/>
            <person name="Fitzgerald M."/>
            <person name="Haas B."/>
            <person name="Abouelleil A."/>
            <person name="Alvarado L."/>
            <person name="Arachchi H.M."/>
            <person name="Berlin A.M."/>
            <person name="Chapman S.B."/>
            <person name="Dewar J."/>
            <person name="Goldberg J."/>
            <person name="Griggs A."/>
            <person name="Gujja S."/>
            <person name="Hansen M."/>
            <person name="Howarth C."/>
            <person name="Imamovic A."/>
            <person name="Larimer J."/>
            <person name="McCowan C."/>
            <person name="Murphy C."/>
            <person name="Neiman D."/>
            <person name="Pearson M."/>
            <person name="Priest M."/>
            <person name="Roberts A."/>
            <person name="Saif S."/>
            <person name="Shea T."/>
            <person name="Sisk P."/>
            <person name="Sykes S."/>
            <person name="Wortman J."/>
            <person name="Nusbaum C."/>
            <person name="Birren B."/>
        </authorList>
    </citation>
    <scope>NUCLEOTIDE SEQUENCE [LARGE SCALE GENOMIC DNA]</scope>
    <source>
        <strain evidence="2 3">CIP 70.12</strain>
    </source>
</reference>
<gene>
    <name evidence="2" type="ORF">F938_02064</name>
</gene>
<evidence type="ECO:0000256" key="1">
    <source>
        <dbReference type="SAM" id="Phobius"/>
    </source>
</evidence>
<evidence type="ECO:0000313" key="2">
    <source>
        <dbReference type="EMBL" id="ENV96660.1"/>
    </source>
</evidence>
<dbReference type="EMBL" id="APQG01000024">
    <property type="protein sequence ID" value="ENV96660.1"/>
    <property type="molecule type" value="Genomic_DNA"/>
</dbReference>